<dbReference type="GO" id="GO:0016462">
    <property type="term" value="F:pyrophosphatase activity"/>
    <property type="evidence" value="ECO:0007669"/>
    <property type="project" value="TreeGrafter"/>
</dbReference>
<evidence type="ECO:0000313" key="2">
    <source>
        <dbReference type="EMBL" id="KYG66767.1"/>
    </source>
</evidence>
<proteinExistence type="predicted"/>
<protein>
    <recommendedName>
        <fullName evidence="1">Ppx/GppA phosphatase N-terminal domain-containing protein</fullName>
    </recommendedName>
</protein>
<evidence type="ECO:0000259" key="1">
    <source>
        <dbReference type="Pfam" id="PF02541"/>
    </source>
</evidence>
<dbReference type="CDD" id="cd24054">
    <property type="entry name" value="ASKHA_NBD_AaPPX-GppA_MtPPX2-like"/>
    <property type="match status" value="1"/>
</dbReference>
<name>A0A150WR27_BDEBC</name>
<keyword evidence="3" id="KW-1185">Reference proteome</keyword>
<dbReference type="PANTHER" id="PTHR30005:SF0">
    <property type="entry name" value="RETROGRADE REGULATION PROTEIN 2"/>
    <property type="match status" value="1"/>
</dbReference>
<dbReference type="AlphaFoldDB" id="A0A150WR27"/>
<dbReference type="Pfam" id="PF02541">
    <property type="entry name" value="Ppx-GppA"/>
    <property type="match status" value="1"/>
</dbReference>
<dbReference type="PANTHER" id="PTHR30005">
    <property type="entry name" value="EXOPOLYPHOSPHATASE"/>
    <property type="match status" value="1"/>
</dbReference>
<feature type="domain" description="Ppx/GppA phosphatase N-terminal" evidence="1">
    <location>
        <begin position="31"/>
        <end position="302"/>
    </location>
</feature>
<dbReference type="SUPFAM" id="SSF53067">
    <property type="entry name" value="Actin-like ATPase domain"/>
    <property type="match status" value="2"/>
</dbReference>
<dbReference type="InterPro" id="IPR003695">
    <property type="entry name" value="Ppx_GppA_N"/>
</dbReference>
<reference evidence="2 3" key="1">
    <citation type="submission" date="2016-03" db="EMBL/GenBank/DDBJ databases">
        <authorList>
            <person name="Ploux O."/>
        </authorList>
    </citation>
    <scope>NUCLEOTIDE SEQUENCE [LARGE SCALE GENOMIC DNA]</scope>
    <source>
        <strain evidence="2 3">R0</strain>
    </source>
</reference>
<sequence length="303" mass="33230">MKVAALDLGTNTFLCLIAEGNEKEGITKVYKDLMQVVRLGQDIDKTKRLHPEALKRARTCLEEFKKEIDAQKVDKILAMATSAARDAENGEELFNIGKDLGIPIEIIPGEDEARITYQGATTGRAAEGKTLLVVDVGGGSTEFILGKGNQILFGESLNIGGVRLTERHVTHQPISEKDQAAVNEHIQKELATILPELKKHDIDEVITVAGTPTSLVAIEVGGFDEKKVDGYQLPRERLKYWVDEFANTSVEVKKTKYQLGGRADIIFAGASILLKALESLNKNTMVVSTKGVRYGVALEMLRK</sequence>
<dbReference type="Proteomes" id="UP000075320">
    <property type="component" value="Unassembled WGS sequence"/>
</dbReference>
<dbReference type="InterPro" id="IPR043129">
    <property type="entry name" value="ATPase_NBD"/>
</dbReference>
<organism evidence="2 3">
    <name type="scientific">Bdellovibrio bacteriovorus</name>
    <dbReference type="NCBI Taxonomy" id="959"/>
    <lineage>
        <taxon>Bacteria</taxon>
        <taxon>Pseudomonadati</taxon>
        <taxon>Bdellovibrionota</taxon>
        <taxon>Bdellovibrionia</taxon>
        <taxon>Bdellovibrionales</taxon>
        <taxon>Pseudobdellovibrionaceae</taxon>
        <taxon>Bdellovibrio</taxon>
    </lineage>
</organism>
<dbReference type="InterPro" id="IPR050273">
    <property type="entry name" value="GppA/Ppx_hydrolase"/>
</dbReference>
<dbReference type="Gene3D" id="3.30.420.40">
    <property type="match status" value="1"/>
</dbReference>
<evidence type="ECO:0000313" key="3">
    <source>
        <dbReference type="Proteomes" id="UP000075320"/>
    </source>
</evidence>
<accession>A0A150WR27</accession>
<dbReference type="OrthoDB" id="9807195at2"/>
<gene>
    <name evidence="2" type="ORF">AZI86_06910</name>
</gene>
<comment type="caution">
    <text evidence="2">The sequence shown here is derived from an EMBL/GenBank/DDBJ whole genome shotgun (WGS) entry which is preliminary data.</text>
</comment>
<dbReference type="RefSeq" id="WP_061834345.1">
    <property type="nucleotide sequence ID" value="NZ_LUKE01000001.1"/>
</dbReference>
<dbReference type="EMBL" id="LUKE01000001">
    <property type="protein sequence ID" value="KYG66767.1"/>
    <property type="molecule type" value="Genomic_DNA"/>
</dbReference>
<dbReference type="Gene3D" id="3.30.420.150">
    <property type="entry name" value="Exopolyphosphatase. Domain 2"/>
    <property type="match status" value="1"/>
</dbReference>